<reference evidence="1 2" key="1">
    <citation type="submission" date="2021-01" db="EMBL/GenBank/DDBJ databases">
        <title>Belnapia mucosa sp. nov. and Belnapia arida sp. nov., isolated from the Tabernas Desert (Almeria, Spain).</title>
        <authorList>
            <person name="Molina-Menor E."/>
            <person name="Vidal-Verdu A."/>
            <person name="Calonge A."/>
            <person name="Satari L."/>
            <person name="Pereto J."/>
            <person name="Porcar M."/>
        </authorList>
    </citation>
    <scope>NUCLEOTIDE SEQUENCE [LARGE SCALE GENOMIC DNA]</scope>
    <source>
        <strain evidence="1 2">T18</strain>
    </source>
</reference>
<keyword evidence="2" id="KW-1185">Reference proteome</keyword>
<evidence type="ECO:0000313" key="1">
    <source>
        <dbReference type="EMBL" id="MBL6079700.1"/>
    </source>
</evidence>
<protein>
    <submittedName>
        <fullName evidence="1">Uncharacterized protein</fullName>
    </submittedName>
</protein>
<proteinExistence type="predicted"/>
<name>A0ABS1U4U2_9PROT</name>
<dbReference type="EMBL" id="JAETWB010000008">
    <property type="protein sequence ID" value="MBL6079700.1"/>
    <property type="molecule type" value="Genomic_DNA"/>
</dbReference>
<dbReference type="Proteomes" id="UP000660885">
    <property type="component" value="Unassembled WGS sequence"/>
</dbReference>
<comment type="caution">
    <text evidence="1">The sequence shown here is derived from an EMBL/GenBank/DDBJ whole genome shotgun (WGS) entry which is preliminary data.</text>
</comment>
<dbReference type="RefSeq" id="WP_202832950.1">
    <property type="nucleotide sequence ID" value="NZ_JAETWB010000008.1"/>
</dbReference>
<evidence type="ECO:0000313" key="2">
    <source>
        <dbReference type="Proteomes" id="UP000660885"/>
    </source>
</evidence>
<accession>A0ABS1U4U2</accession>
<gene>
    <name evidence="1" type="ORF">JMJ56_16905</name>
</gene>
<sequence length="60" mass="6280">MSAPQQAVVPQARLILLETLCGTDGEARIAILPPGPRAVPIAFTSMEEALAALRNLGSRP</sequence>
<organism evidence="1 2">
    <name type="scientific">Belnapia arida</name>
    <dbReference type="NCBI Taxonomy" id="2804533"/>
    <lineage>
        <taxon>Bacteria</taxon>
        <taxon>Pseudomonadati</taxon>
        <taxon>Pseudomonadota</taxon>
        <taxon>Alphaproteobacteria</taxon>
        <taxon>Acetobacterales</taxon>
        <taxon>Roseomonadaceae</taxon>
        <taxon>Belnapia</taxon>
    </lineage>
</organism>